<keyword evidence="4" id="KW-0436">Ligase</keyword>
<dbReference type="Pfam" id="PF25372">
    <property type="entry name" value="DUF7885"/>
    <property type="match status" value="1"/>
</dbReference>
<evidence type="ECO:0000313" key="4">
    <source>
        <dbReference type="EMBL" id="TCD70409.1"/>
    </source>
</evidence>
<comment type="caution">
    <text evidence="4">The sequence shown here is derived from an EMBL/GenBank/DDBJ whole genome shotgun (WGS) entry which is preliminary data.</text>
</comment>
<dbReference type="CDD" id="cd09917">
    <property type="entry name" value="F-box_SF"/>
    <property type="match status" value="1"/>
</dbReference>
<dbReference type="Proteomes" id="UP000292702">
    <property type="component" value="Unassembled WGS sequence"/>
</dbReference>
<organism evidence="4 5">
    <name type="scientific">Steccherinum ochraceum</name>
    <dbReference type="NCBI Taxonomy" id="92696"/>
    <lineage>
        <taxon>Eukaryota</taxon>
        <taxon>Fungi</taxon>
        <taxon>Dikarya</taxon>
        <taxon>Basidiomycota</taxon>
        <taxon>Agaricomycotina</taxon>
        <taxon>Agaricomycetes</taxon>
        <taxon>Polyporales</taxon>
        <taxon>Steccherinaceae</taxon>
        <taxon>Steccherinum</taxon>
    </lineage>
</organism>
<dbReference type="EMBL" id="RWJN01000021">
    <property type="protein sequence ID" value="TCD70409.1"/>
    <property type="molecule type" value="Genomic_DNA"/>
</dbReference>
<dbReference type="Gene3D" id="3.80.10.10">
    <property type="entry name" value="Ribonuclease Inhibitor"/>
    <property type="match status" value="3"/>
</dbReference>
<dbReference type="InterPro" id="IPR032675">
    <property type="entry name" value="LRR_dom_sf"/>
</dbReference>
<keyword evidence="5" id="KW-1185">Reference proteome</keyword>
<dbReference type="InterPro" id="IPR036047">
    <property type="entry name" value="F-box-like_dom_sf"/>
</dbReference>
<dbReference type="GO" id="GO:0016874">
    <property type="term" value="F:ligase activity"/>
    <property type="evidence" value="ECO:0007669"/>
    <property type="project" value="UniProtKB-KW"/>
</dbReference>
<evidence type="ECO:0000259" key="2">
    <source>
        <dbReference type="Pfam" id="PF12937"/>
    </source>
</evidence>
<dbReference type="InterPro" id="IPR006553">
    <property type="entry name" value="Leu-rich_rpt_Cys-con_subtyp"/>
</dbReference>
<feature type="region of interest" description="Disordered" evidence="1">
    <location>
        <begin position="782"/>
        <end position="919"/>
    </location>
</feature>
<feature type="compositionally biased region" description="Basic and acidic residues" evidence="1">
    <location>
        <begin position="815"/>
        <end position="835"/>
    </location>
</feature>
<feature type="region of interest" description="Disordered" evidence="1">
    <location>
        <begin position="580"/>
        <end position="627"/>
    </location>
</feature>
<dbReference type="SMART" id="SM00367">
    <property type="entry name" value="LRR_CC"/>
    <property type="match status" value="11"/>
</dbReference>
<dbReference type="GO" id="GO:0019005">
    <property type="term" value="C:SCF ubiquitin ligase complex"/>
    <property type="evidence" value="ECO:0007669"/>
    <property type="project" value="TreeGrafter"/>
</dbReference>
<dbReference type="GO" id="GO:0031146">
    <property type="term" value="P:SCF-dependent proteasomal ubiquitin-dependent protein catabolic process"/>
    <property type="evidence" value="ECO:0007669"/>
    <property type="project" value="TreeGrafter"/>
</dbReference>
<evidence type="ECO:0000256" key="1">
    <source>
        <dbReference type="SAM" id="MobiDB-lite"/>
    </source>
</evidence>
<dbReference type="SUPFAM" id="SSF52047">
    <property type="entry name" value="RNI-like"/>
    <property type="match status" value="2"/>
</dbReference>
<feature type="domain" description="F-box/LRR-repeat protein 15-like leucin rich repeat" evidence="3">
    <location>
        <begin position="144"/>
        <end position="300"/>
    </location>
</feature>
<feature type="compositionally biased region" description="Polar residues" evidence="1">
    <location>
        <begin position="836"/>
        <end position="848"/>
    </location>
</feature>
<reference evidence="4 5" key="1">
    <citation type="submission" date="2018-11" db="EMBL/GenBank/DDBJ databases">
        <title>Genome assembly of Steccherinum ochraceum LE-BIN_3174, the white-rot fungus of the Steccherinaceae family (The Residual Polyporoid clade, Polyporales, Basidiomycota).</title>
        <authorList>
            <person name="Fedorova T.V."/>
            <person name="Glazunova O.A."/>
            <person name="Landesman E.O."/>
            <person name="Moiseenko K.V."/>
            <person name="Psurtseva N.V."/>
            <person name="Savinova O.S."/>
            <person name="Shakhova N.V."/>
            <person name="Tyazhelova T.V."/>
            <person name="Vasina D.V."/>
        </authorList>
    </citation>
    <scope>NUCLEOTIDE SEQUENCE [LARGE SCALE GENOMIC DNA]</scope>
    <source>
        <strain evidence="4 5">LE-BIN_3174</strain>
    </source>
</reference>
<feature type="domain" description="F-box" evidence="2">
    <location>
        <begin position="62"/>
        <end position="106"/>
    </location>
</feature>
<sequence>MYRSHSPAPSSTSLSDNDDEDFNKSAFFSEPVAATPAQWSRMQLIPHPGSQSTQFSSQAHASRLPPEILIHILKHLHSSRDLYHALLVSHAWCECSVELLWHRPSFSKLSTLGKMMRVLARDDQSFIYARFIRRLNFLYLGADLTDSLFSRLAQCVRLERLTLINCSSLSDGALARVLPCCPNLVALDLTNVGETTDRAIVALASSTKRLQGINLGGCKKLTDKGVLALAANCPLLRRVKLSHVEQITDQAISALAKSCPLLLEIDLNNCKRITDASIRDLWTYSTHMREMRLSHCVELTDTAFPASPRTETALSEVFNPFPAALAQNPDKLPPLRMSRSFEHLRMLDLTGCSQLTDDAIEGVIAVAPKIRNLVLAKCTNLTDTAVEAICGLGKHLHYLHLGHAASITDRSIRSLARACTRLRYIDLANCLQLTDMSVFELASLQKLRRIGLVRVANLTDNAIYSLGERHATLERIHLSYCDQITVMAIHFLLQKLPKLTHLSLTGIPAFRRPELQQFCRDPPQEFNTTQRAAFCVYSGKGVSELRDFLNELFNTITEEIAAGSSTEYDDDFEEEYRGRHQYSGEDMQGVNEGDDEQEEEEEDDEEPTPSPPLEAQAHPNPPGPVLTAPVTRELFLTREPAHHPRSRAGGITLPPRPIVTTPRRVRGFGQQPIVETSTSPTPSDVASNRSAGTNSNGTGWFRNYVVEANSATLRQGVLTPDLVFAEIGHGRGAGPSTAPVPGPSTVFIAPGRRSLDAIPPQVPPGLTFGNAVATFRTSVGHLPLRSEDPDESEDTPMQIVDESSPSAPSSSGSEEQGRAQDTELERSNVHTENGFHHSSSSDISNGWTSVPRDRSSSPTTRELQESVHSVLGGHPAYRDQHGADVNGREVDARGRSVKRSIRRVPAADTKARDREDPLV</sequence>
<dbReference type="SUPFAM" id="SSF81383">
    <property type="entry name" value="F-box domain"/>
    <property type="match status" value="1"/>
</dbReference>
<dbReference type="InterPro" id="IPR057207">
    <property type="entry name" value="FBXL15_LRR"/>
</dbReference>
<feature type="region of interest" description="Disordered" evidence="1">
    <location>
        <begin position="640"/>
        <end position="663"/>
    </location>
</feature>
<evidence type="ECO:0000259" key="3">
    <source>
        <dbReference type="Pfam" id="PF25372"/>
    </source>
</evidence>
<accession>A0A4R0RWV5</accession>
<dbReference type="STRING" id="92696.A0A4R0RWV5"/>
<feature type="region of interest" description="Disordered" evidence="1">
    <location>
        <begin position="673"/>
        <end position="692"/>
    </location>
</feature>
<protein>
    <submittedName>
        <fullName evidence="4">SCF ubiquitin ligase complex subunit</fullName>
    </submittedName>
</protein>
<dbReference type="OrthoDB" id="10257471at2759"/>
<feature type="compositionally biased region" description="Low complexity" evidence="1">
    <location>
        <begin position="802"/>
        <end position="814"/>
    </location>
</feature>
<proteinExistence type="predicted"/>
<feature type="compositionally biased region" description="Basic and acidic residues" evidence="1">
    <location>
        <begin position="876"/>
        <end position="894"/>
    </location>
</feature>
<dbReference type="InterPro" id="IPR001810">
    <property type="entry name" value="F-box_dom"/>
</dbReference>
<feature type="compositionally biased region" description="Basic and acidic residues" evidence="1">
    <location>
        <begin position="909"/>
        <end position="919"/>
    </location>
</feature>
<gene>
    <name evidence="4" type="primary">GRR1</name>
    <name evidence="4" type="ORF">EIP91_003490</name>
</gene>
<evidence type="ECO:0000313" key="5">
    <source>
        <dbReference type="Proteomes" id="UP000292702"/>
    </source>
</evidence>
<dbReference type="PANTHER" id="PTHR13318">
    <property type="entry name" value="PARTNER OF PAIRED, ISOFORM B-RELATED"/>
    <property type="match status" value="1"/>
</dbReference>
<dbReference type="Pfam" id="PF12937">
    <property type="entry name" value="F-box-like"/>
    <property type="match status" value="1"/>
</dbReference>
<name>A0A4R0RWV5_9APHY</name>
<feature type="compositionally biased region" description="Acidic residues" evidence="1">
    <location>
        <begin position="592"/>
        <end position="607"/>
    </location>
</feature>
<dbReference type="AlphaFoldDB" id="A0A4R0RWV5"/>